<evidence type="ECO:0000313" key="3">
    <source>
        <dbReference type="EMBL" id="GFH53865.1"/>
    </source>
</evidence>
<dbReference type="PANTHER" id="PTHR43008:SF4">
    <property type="entry name" value="CHAIN DEHYDROGENASE, PUTATIVE (AFU_ORTHOLOGUE AFUA_4G08710)-RELATED"/>
    <property type="match status" value="1"/>
</dbReference>
<comment type="similarity">
    <text evidence="1">Belongs to the short-chain dehydrogenases/reductases (SDR) family.</text>
</comment>
<dbReference type="Proteomes" id="UP001054902">
    <property type="component" value="Unassembled WGS sequence"/>
</dbReference>
<dbReference type="AlphaFoldDB" id="A0AAD3CZH5"/>
<dbReference type="PROSITE" id="PS00061">
    <property type="entry name" value="ADH_SHORT"/>
    <property type="match status" value="1"/>
</dbReference>
<evidence type="ECO:0000313" key="4">
    <source>
        <dbReference type="Proteomes" id="UP001054902"/>
    </source>
</evidence>
<dbReference type="GO" id="GO:0016616">
    <property type="term" value="F:oxidoreductase activity, acting on the CH-OH group of donors, NAD or NADP as acceptor"/>
    <property type="evidence" value="ECO:0007669"/>
    <property type="project" value="UniProtKB-ARBA"/>
</dbReference>
<keyword evidence="2" id="KW-0560">Oxidoreductase</keyword>
<dbReference type="Gene3D" id="3.40.50.720">
    <property type="entry name" value="NAD(P)-binding Rossmann-like Domain"/>
    <property type="match status" value="1"/>
</dbReference>
<protein>
    <submittedName>
        <fullName evidence="3">SDR family NAD(P)-dependent oxidoreductase</fullName>
    </submittedName>
</protein>
<organism evidence="3 4">
    <name type="scientific">Chaetoceros tenuissimus</name>
    <dbReference type="NCBI Taxonomy" id="426638"/>
    <lineage>
        <taxon>Eukaryota</taxon>
        <taxon>Sar</taxon>
        <taxon>Stramenopiles</taxon>
        <taxon>Ochrophyta</taxon>
        <taxon>Bacillariophyta</taxon>
        <taxon>Coscinodiscophyceae</taxon>
        <taxon>Chaetocerotophycidae</taxon>
        <taxon>Chaetocerotales</taxon>
        <taxon>Chaetocerotaceae</taxon>
        <taxon>Chaetoceros</taxon>
    </lineage>
</organism>
<proteinExistence type="inferred from homology"/>
<dbReference type="GO" id="GO:0050664">
    <property type="term" value="F:oxidoreductase activity, acting on NAD(P)H, oxygen as acceptor"/>
    <property type="evidence" value="ECO:0007669"/>
    <property type="project" value="TreeGrafter"/>
</dbReference>
<dbReference type="SUPFAM" id="SSF51735">
    <property type="entry name" value="NAD(P)-binding Rossmann-fold domains"/>
    <property type="match status" value="1"/>
</dbReference>
<dbReference type="InterPro" id="IPR020904">
    <property type="entry name" value="Sc_DH/Rdtase_CS"/>
</dbReference>
<sequence>MAAHSKGTKLTKNTFEPRGSICVITGGGNGIGKAIALELAKRKASTIVLVDIDTKSTTSLVSQLQQSFPRTKAMAIKANCCQEKDIRYVINKVEHECGPIDAFFVNAGILSTGGLEVSEDEWELIWKLNVMQILYVARHLMPRFVERKRGAFVITASAAGLLSMPGALPYAVTKHAAVAMAEWLAFTYAKNNIQVACLCPQAVRTDMTALGDGNGGPAGLDGMIEPADAARDTIETLKTGSFLILPHKQVYKHMNRKAKDYDGFLKAMMKIDSMFGETFKNVPPNSRL</sequence>
<dbReference type="PRINTS" id="PR00081">
    <property type="entry name" value="GDHRDH"/>
</dbReference>
<gene>
    <name evidence="3" type="ORF">CTEN210_10341</name>
</gene>
<dbReference type="CDD" id="cd05233">
    <property type="entry name" value="SDR_c"/>
    <property type="match status" value="1"/>
</dbReference>
<dbReference type="PANTHER" id="PTHR43008">
    <property type="entry name" value="BENZIL REDUCTASE"/>
    <property type="match status" value="1"/>
</dbReference>
<dbReference type="InterPro" id="IPR036291">
    <property type="entry name" value="NAD(P)-bd_dom_sf"/>
</dbReference>
<evidence type="ECO:0000256" key="1">
    <source>
        <dbReference type="ARBA" id="ARBA00006484"/>
    </source>
</evidence>
<comment type="caution">
    <text evidence="3">The sequence shown here is derived from an EMBL/GenBank/DDBJ whole genome shotgun (WGS) entry which is preliminary data.</text>
</comment>
<reference evidence="3 4" key="1">
    <citation type="journal article" date="2021" name="Sci. Rep.">
        <title>The genome of the diatom Chaetoceros tenuissimus carries an ancient integrated fragment of an extant virus.</title>
        <authorList>
            <person name="Hongo Y."/>
            <person name="Kimura K."/>
            <person name="Takaki Y."/>
            <person name="Yoshida Y."/>
            <person name="Baba S."/>
            <person name="Kobayashi G."/>
            <person name="Nagasaki K."/>
            <person name="Hano T."/>
            <person name="Tomaru Y."/>
        </authorList>
    </citation>
    <scope>NUCLEOTIDE SEQUENCE [LARGE SCALE GENOMIC DNA]</scope>
    <source>
        <strain evidence="3 4">NIES-3715</strain>
    </source>
</reference>
<name>A0AAD3CZH5_9STRA</name>
<accession>A0AAD3CZH5</accession>
<evidence type="ECO:0000256" key="2">
    <source>
        <dbReference type="ARBA" id="ARBA00023002"/>
    </source>
</evidence>
<dbReference type="EMBL" id="BLLK01000047">
    <property type="protein sequence ID" value="GFH53865.1"/>
    <property type="molecule type" value="Genomic_DNA"/>
</dbReference>
<dbReference type="Pfam" id="PF00106">
    <property type="entry name" value="adh_short"/>
    <property type="match status" value="1"/>
</dbReference>
<keyword evidence="4" id="KW-1185">Reference proteome</keyword>
<dbReference type="InterPro" id="IPR002347">
    <property type="entry name" value="SDR_fam"/>
</dbReference>